<dbReference type="STRING" id="1802129.A3J04_03955"/>
<protein>
    <submittedName>
        <fullName evidence="2">Uncharacterized protein</fullName>
    </submittedName>
</protein>
<keyword evidence="1" id="KW-0812">Transmembrane</keyword>
<reference evidence="2 3" key="1">
    <citation type="journal article" date="2016" name="Nat. Commun.">
        <title>Thousands of microbial genomes shed light on interconnected biogeochemical processes in an aquifer system.</title>
        <authorList>
            <person name="Anantharaman K."/>
            <person name="Brown C.T."/>
            <person name="Hug L.A."/>
            <person name="Sharon I."/>
            <person name="Castelle C.J."/>
            <person name="Probst A.J."/>
            <person name="Thomas B.C."/>
            <person name="Singh A."/>
            <person name="Wilkins M.J."/>
            <person name="Karaoz U."/>
            <person name="Brodie E.L."/>
            <person name="Williams K.H."/>
            <person name="Hubbard S.S."/>
            <person name="Banfield J.F."/>
        </authorList>
    </citation>
    <scope>NUCLEOTIDE SEQUENCE [LARGE SCALE GENOMIC DNA]</scope>
</reference>
<sequence>MLFWKRIIRDLAVIAVIIIVAVSAFYVYDLYRKHGCGKTYVCGNVIVLFRDNISKSQIVDFLRRNNLEIKPETSGVLLEINSVVVLVPVGQEKKWVERLKQYPEIENTGLNGIGHIF</sequence>
<evidence type="ECO:0000313" key="3">
    <source>
        <dbReference type="Proteomes" id="UP000177954"/>
    </source>
</evidence>
<gene>
    <name evidence="2" type="ORF">A3J04_03955</name>
</gene>
<dbReference type="AlphaFoldDB" id="A0A1G2H251"/>
<feature type="transmembrane region" description="Helical" evidence="1">
    <location>
        <begin position="7"/>
        <end position="28"/>
    </location>
</feature>
<dbReference type="Proteomes" id="UP000177954">
    <property type="component" value="Unassembled WGS sequence"/>
</dbReference>
<keyword evidence="1" id="KW-0472">Membrane</keyword>
<accession>A0A1G2H251</accession>
<proteinExistence type="predicted"/>
<evidence type="ECO:0000256" key="1">
    <source>
        <dbReference type="SAM" id="Phobius"/>
    </source>
</evidence>
<organism evidence="2 3">
    <name type="scientific">Candidatus Ryanbacteria bacterium RIFCSPLOWO2_02_FULL_47_14</name>
    <dbReference type="NCBI Taxonomy" id="1802129"/>
    <lineage>
        <taxon>Bacteria</taxon>
        <taxon>Candidatus Ryaniibacteriota</taxon>
    </lineage>
</organism>
<dbReference type="EMBL" id="MHNZ01000014">
    <property type="protein sequence ID" value="OGZ56552.1"/>
    <property type="molecule type" value="Genomic_DNA"/>
</dbReference>
<keyword evidence="1" id="KW-1133">Transmembrane helix</keyword>
<evidence type="ECO:0000313" key="2">
    <source>
        <dbReference type="EMBL" id="OGZ56552.1"/>
    </source>
</evidence>
<name>A0A1G2H251_9BACT</name>
<comment type="caution">
    <text evidence="2">The sequence shown here is derived from an EMBL/GenBank/DDBJ whole genome shotgun (WGS) entry which is preliminary data.</text>
</comment>